<dbReference type="InterPro" id="IPR042097">
    <property type="entry name" value="Aminopeptidase_N-like_N_sf"/>
</dbReference>
<dbReference type="EMBL" id="GL441269">
    <property type="protein sequence ID" value="EFN64955.1"/>
    <property type="molecule type" value="Genomic_DNA"/>
</dbReference>
<sequence length="72" mass="8931">RWLIATGIQRRNWYQTKKQQIFPYWDKPELRMTFVIWLLHNAEYEALSNMPIRETKLTNDNMMWTIFNKTPL</sequence>
<name>E2ANN4_CAMFO</name>
<dbReference type="InParanoid" id="E2ANN4"/>
<gene>
    <name evidence="2" type="ORF">EAG_10031</name>
</gene>
<dbReference type="OrthoDB" id="10031169at2759"/>
<protein>
    <recommendedName>
        <fullName evidence="1">Aminopeptidase N-like N-terminal domain-containing protein</fullName>
    </recommendedName>
</protein>
<dbReference type="STRING" id="104421.E2ANN4"/>
<dbReference type="Proteomes" id="UP000000311">
    <property type="component" value="Unassembled WGS sequence"/>
</dbReference>
<dbReference type="Pfam" id="PF17900">
    <property type="entry name" value="Peptidase_M1_N"/>
    <property type="match status" value="1"/>
</dbReference>
<accession>E2ANN4</accession>
<feature type="non-terminal residue" evidence="2">
    <location>
        <position position="72"/>
    </location>
</feature>
<evidence type="ECO:0000313" key="3">
    <source>
        <dbReference type="Proteomes" id="UP000000311"/>
    </source>
</evidence>
<dbReference type="AlphaFoldDB" id="E2ANN4"/>
<evidence type="ECO:0000313" key="2">
    <source>
        <dbReference type="EMBL" id="EFN64955.1"/>
    </source>
</evidence>
<dbReference type="SUPFAM" id="SSF63737">
    <property type="entry name" value="Leukotriene A4 hydrolase N-terminal domain"/>
    <property type="match status" value="1"/>
</dbReference>
<feature type="domain" description="Aminopeptidase N-like N-terminal" evidence="1">
    <location>
        <begin position="18"/>
        <end position="71"/>
    </location>
</feature>
<keyword evidence="3" id="KW-1185">Reference proteome</keyword>
<organism evidence="3">
    <name type="scientific">Camponotus floridanus</name>
    <name type="common">Florida carpenter ant</name>
    <dbReference type="NCBI Taxonomy" id="104421"/>
    <lineage>
        <taxon>Eukaryota</taxon>
        <taxon>Metazoa</taxon>
        <taxon>Ecdysozoa</taxon>
        <taxon>Arthropoda</taxon>
        <taxon>Hexapoda</taxon>
        <taxon>Insecta</taxon>
        <taxon>Pterygota</taxon>
        <taxon>Neoptera</taxon>
        <taxon>Endopterygota</taxon>
        <taxon>Hymenoptera</taxon>
        <taxon>Apocrita</taxon>
        <taxon>Aculeata</taxon>
        <taxon>Formicoidea</taxon>
        <taxon>Formicidae</taxon>
        <taxon>Formicinae</taxon>
        <taxon>Camponotus</taxon>
    </lineage>
</organism>
<reference evidence="2 3" key="1">
    <citation type="journal article" date="2010" name="Science">
        <title>Genomic comparison of the ants Camponotus floridanus and Harpegnathos saltator.</title>
        <authorList>
            <person name="Bonasio R."/>
            <person name="Zhang G."/>
            <person name="Ye C."/>
            <person name="Mutti N.S."/>
            <person name="Fang X."/>
            <person name="Qin N."/>
            <person name="Donahue G."/>
            <person name="Yang P."/>
            <person name="Li Q."/>
            <person name="Li C."/>
            <person name="Zhang P."/>
            <person name="Huang Z."/>
            <person name="Berger S.L."/>
            <person name="Reinberg D."/>
            <person name="Wang J."/>
            <person name="Liebig J."/>
        </authorList>
    </citation>
    <scope>NUCLEOTIDE SEQUENCE [LARGE SCALE GENOMIC DNA]</scope>
    <source>
        <strain evidence="3">C129</strain>
    </source>
</reference>
<dbReference type="InterPro" id="IPR045357">
    <property type="entry name" value="Aminopeptidase_N-like_N"/>
</dbReference>
<feature type="non-terminal residue" evidence="2">
    <location>
        <position position="1"/>
    </location>
</feature>
<proteinExistence type="predicted"/>
<dbReference type="Gene3D" id="2.60.40.1730">
    <property type="entry name" value="tricorn interacting facor f3 domain"/>
    <property type="match status" value="1"/>
</dbReference>
<evidence type="ECO:0000259" key="1">
    <source>
        <dbReference type="Pfam" id="PF17900"/>
    </source>
</evidence>